<name>A0A0M9VUQ2_ESCWE</name>
<feature type="transmembrane region" description="Helical" evidence="2">
    <location>
        <begin position="681"/>
        <end position="702"/>
    </location>
</feature>
<feature type="compositionally biased region" description="Low complexity" evidence="1">
    <location>
        <begin position="67"/>
        <end position="88"/>
    </location>
</feature>
<dbReference type="STRING" id="150374.A0A0M9VUQ2"/>
<accession>A0A0M9VUQ2</accession>
<feature type="region of interest" description="Disordered" evidence="1">
    <location>
        <begin position="166"/>
        <end position="189"/>
    </location>
</feature>
<evidence type="ECO:0000313" key="3">
    <source>
        <dbReference type="EMBL" id="KOS20123.1"/>
    </source>
</evidence>
<feature type="region of interest" description="Disordered" evidence="1">
    <location>
        <begin position="557"/>
        <end position="587"/>
    </location>
</feature>
<keyword evidence="2" id="KW-0472">Membrane</keyword>
<feature type="compositionally biased region" description="Pro residues" evidence="1">
    <location>
        <begin position="115"/>
        <end position="127"/>
    </location>
</feature>
<dbReference type="Pfam" id="PF11204">
    <property type="entry name" value="DUF2985"/>
    <property type="match status" value="1"/>
</dbReference>
<dbReference type="PANTHER" id="PTHR35872">
    <property type="entry name" value="INTEGRAL MEMBRANE PROTEIN (AFU_ORTHOLOGUE AFUA_5G07110)"/>
    <property type="match status" value="1"/>
</dbReference>
<feature type="compositionally biased region" description="Basic and acidic residues" evidence="1">
    <location>
        <begin position="91"/>
        <end position="103"/>
    </location>
</feature>
<dbReference type="InterPro" id="IPR021369">
    <property type="entry name" value="DUF2985"/>
</dbReference>
<dbReference type="Proteomes" id="UP000053831">
    <property type="component" value="Unassembled WGS sequence"/>
</dbReference>
<feature type="compositionally biased region" description="Basic and acidic residues" evidence="1">
    <location>
        <begin position="484"/>
        <end position="503"/>
    </location>
</feature>
<feature type="transmembrane region" description="Helical" evidence="2">
    <location>
        <begin position="401"/>
        <end position="429"/>
    </location>
</feature>
<reference evidence="3 4" key="1">
    <citation type="submission" date="2015-07" db="EMBL/GenBank/DDBJ databases">
        <title>The genome of the fungus Escovopsis weberi, a specialized disease agent of ant agriculture.</title>
        <authorList>
            <person name="de Man T.J."/>
            <person name="Stajich J.E."/>
            <person name="Kubicek C.P."/>
            <person name="Chenthamara K."/>
            <person name="Atanasova L."/>
            <person name="Druzhinina I.S."/>
            <person name="Birnbaum S."/>
            <person name="Barribeau S.M."/>
            <person name="Teiling C."/>
            <person name="Suen G."/>
            <person name="Currie C."/>
            <person name="Gerardo N.M."/>
        </authorList>
    </citation>
    <scope>NUCLEOTIDE SEQUENCE [LARGE SCALE GENOMIC DNA]</scope>
</reference>
<feature type="compositionally biased region" description="Polar residues" evidence="1">
    <location>
        <begin position="15"/>
        <end position="33"/>
    </location>
</feature>
<gene>
    <name evidence="3" type="ORF">ESCO_006308</name>
</gene>
<feature type="region of interest" description="Disordered" evidence="1">
    <location>
        <begin position="310"/>
        <end position="336"/>
    </location>
</feature>
<feature type="region of interest" description="Disordered" evidence="1">
    <location>
        <begin position="67"/>
        <end position="154"/>
    </location>
</feature>
<dbReference type="EMBL" id="LGSR01000018">
    <property type="protein sequence ID" value="KOS20123.1"/>
    <property type="molecule type" value="Genomic_DNA"/>
</dbReference>
<evidence type="ECO:0000256" key="2">
    <source>
        <dbReference type="SAM" id="Phobius"/>
    </source>
</evidence>
<feature type="region of interest" description="Disordered" evidence="1">
    <location>
        <begin position="1"/>
        <end position="51"/>
    </location>
</feature>
<feature type="region of interest" description="Disordered" evidence="1">
    <location>
        <begin position="483"/>
        <end position="518"/>
    </location>
</feature>
<feature type="compositionally biased region" description="Basic and acidic residues" evidence="1">
    <location>
        <begin position="136"/>
        <end position="150"/>
    </location>
</feature>
<sequence length="746" mass="81589">MKRSSAASSPSVSPTRNVADSSSRLSRPPSQDASLPPYSAPNPLALGATSIYDPGSAFRDEYFPSLSLQASSRPPSRSRATRRPSSLAGSEDMRPIAGRERLPSIRLRRKSSTSPAPPTPVAFPPANPNVLRNVRRSPDHGLPRLTEEGTRPTMAELDIIEPPLEHTTSLPAPEENMDPLNPQPPSRLNVWRRGRLGKLLLPGSTRQGDSAQDPSGAGAIGACSQEYQNDLVDFLDVVDPEIQALSTLTNVQNSLFIPDLGNLINRRPAYSLSQYVPDSVVAAPAPPLPLLPAPPLPAPPSGLGEAEIDQECQLDRVPTVQRPLTGRNEDEDMPTLERSNTITSQLSESRYAALPHGMKLEGWTDQEKRELDDHVRHMLHSRRSRFKRTMKGFGQYVRRPLGFFVTLYAVLITLFGLAWVLFLIGWIYVGEHQVYAIHIIDSVLVALFAVMGDGLAPFRAVDTYHMAFIVHYSRKIAKAKKKIRAEGARRKQKTEESSREREGMGTGTGKNAPPEGADPVTEAAAKALNPVYPHEGLEGGGGGIGNDSDSIERIAASTSNNTDSKMGKDSNGKGNKTAAHKPDATGAELDLEGQTSQELTRKAMEWQEETCLTPAQLKRLRHHQRKLARSHSFYKPYETFTHNAFPLAFLVAVVVLLDLHSCLQISLGATTWGIDYHTRPAAITTTILCLSIAANSTAALVITLGDRRTRKKEVVDLLKRRELTGDAIRRLEQLEAGYTCTSTSGE</sequence>
<comment type="caution">
    <text evidence="3">The sequence shown here is derived from an EMBL/GenBank/DDBJ whole genome shotgun (WGS) entry which is preliminary data.</text>
</comment>
<evidence type="ECO:0000256" key="1">
    <source>
        <dbReference type="SAM" id="MobiDB-lite"/>
    </source>
</evidence>
<feature type="transmembrane region" description="Helical" evidence="2">
    <location>
        <begin position="644"/>
        <end position="669"/>
    </location>
</feature>
<feature type="compositionally biased region" description="Low complexity" evidence="1">
    <location>
        <begin position="1"/>
        <end position="14"/>
    </location>
</feature>
<organism evidence="3 4">
    <name type="scientific">Escovopsis weberi</name>
    <dbReference type="NCBI Taxonomy" id="150374"/>
    <lineage>
        <taxon>Eukaryota</taxon>
        <taxon>Fungi</taxon>
        <taxon>Dikarya</taxon>
        <taxon>Ascomycota</taxon>
        <taxon>Pezizomycotina</taxon>
        <taxon>Sordariomycetes</taxon>
        <taxon>Hypocreomycetidae</taxon>
        <taxon>Hypocreales</taxon>
        <taxon>Hypocreaceae</taxon>
        <taxon>Escovopsis</taxon>
    </lineage>
</organism>
<keyword evidence="4" id="KW-1185">Reference proteome</keyword>
<evidence type="ECO:0008006" key="5">
    <source>
        <dbReference type="Google" id="ProtNLM"/>
    </source>
</evidence>
<evidence type="ECO:0000313" key="4">
    <source>
        <dbReference type="Proteomes" id="UP000053831"/>
    </source>
</evidence>
<feature type="transmembrane region" description="Helical" evidence="2">
    <location>
        <begin position="435"/>
        <end position="456"/>
    </location>
</feature>
<protein>
    <recommendedName>
        <fullName evidence="5">Integral membrane protein</fullName>
    </recommendedName>
</protein>
<proteinExistence type="predicted"/>
<dbReference type="PANTHER" id="PTHR35872:SF1">
    <property type="entry name" value="ALPHA-L-RHAMNOSIDASE C"/>
    <property type="match status" value="1"/>
</dbReference>
<keyword evidence="2" id="KW-0812">Transmembrane</keyword>
<dbReference type="OrthoDB" id="3365211at2759"/>
<dbReference type="AlphaFoldDB" id="A0A0M9VUQ2"/>
<keyword evidence="2" id="KW-1133">Transmembrane helix</keyword>